<keyword evidence="3" id="KW-0862">Zinc</keyword>
<dbReference type="InterPro" id="IPR013083">
    <property type="entry name" value="Znf_RING/FYVE/PHD"/>
</dbReference>
<dbReference type="InterPro" id="IPR007621">
    <property type="entry name" value="TPM_dom"/>
</dbReference>
<feature type="compositionally biased region" description="Basic and acidic residues" evidence="5">
    <location>
        <begin position="224"/>
        <end position="243"/>
    </location>
</feature>
<evidence type="ECO:0000256" key="5">
    <source>
        <dbReference type="SAM" id="MobiDB-lite"/>
    </source>
</evidence>
<evidence type="ECO:0000259" key="7">
    <source>
        <dbReference type="PROSITE" id="PS50089"/>
    </source>
</evidence>
<dbReference type="Proteomes" id="UP001491310">
    <property type="component" value="Unassembled WGS sequence"/>
</dbReference>
<keyword evidence="1" id="KW-0479">Metal-binding</keyword>
<feature type="transmembrane region" description="Helical" evidence="6">
    <location>
        <begin position="132"/>
        <end position="154"/>
    </location>
</feature>
<feature type="domain" description="RING-type" evidence="7">
    <location>
        <begin position="268"/>
        <end position="294"/>
    </location>
</feature>
<dbReference type="EMBL" id="JALJOT010000002">
    <property type="protein sequence ID" value="KAK9917768.1"/>
    <property type="molecule type" value="Genomic_DNA"/>
</dbReference>
<feature type="compositionally biased region" description="Gly residues" evidence="5">
    <location>
        <begin position="386"/>
        <end position="401"/>
    </location>
</feature>
<dbReference type="PANTHER" id="PTHR33748">
    <property type="entry name" value="PROTEIN CBG04600"/>
    <property type="match status" value="1"/>
</dbReference>
<dbReference type="PANTHER" id="PTHR33748:SF5">
    <property type="entry name" value="GROUND-LIKE DOMAIN-CONTAINING PROTEIN"/>
    <property type="match status" value="1"/>
</dbReference>
<dbReference type="Pfam" id="PF13639">
    <property type="entry name" value="zf-RING_2"/>
    <property type="match status" value="1"/>
</dbReference>
<gene>
    <name evidence="8" type="ORF">WJX75_007995</name>
</gene>
<dbReference type="InterPro" id="IPR001841">
    <property type="entry name" value="Znf_RING"/>
</dbReference>
<dbReference type="InterPro" id="IPR017907">
    <property type="entry name" value="Znf_RING_CS"/>
</dbReference>
<evidence type="ECO:0000256" key="6">
    <source>
        <dbReference type="SAM" id="Phobius"/>
    </source>
</evidence>
<dbReference type="PROSITE" id="PS00518">
    <property type="entry name" value="ZF_RING_1"/>
    <property type="match status" value="1"/>
</dbReference>
<keyword evidence="6" id="KW-0472">Membrane</keyword>
<comment type="caution">
    <text evidence="8">The sequence shown here is derived from an EMBL/GenBank/DDBJ whole genome shotgun (WGS) entry which is preliminary data.</text>
</comment>
<evidence type="ECO:0000256" key="2">
    <source>
        <dbReference type="ARBA" id="ARBA00022771"/>
    </source>
</evidence>
<name>A0ABR2Z1G3_9CHLO</name>
<dbReference type="Gene3D" id="3.30.40.10">
    <property type="entry name" value="Zinc/RING finger domain, C3HC4 (zinc finger)"/>
    <property type="match status" value="1"/>
</dbReference>
<keyword evidence="9" id="KW-1185">Reference proteome</keyword>
<proteinExistence type="predicted"/>
<dbReference type="Pfam" id="PF04536">
    <property type="entry name" value="TPM_phosphatase"/>
    <property type="match status" value="1"/>
</dbReference>
<reference evidence="8 9" key="1">
    <citation type="journal article" date="2024" name="Nat. Commun.">
        <title>Phylogenomics reveals the evolutionary origins of lichenization in chlorophyte algae.</title>
        <authorList>
            <person name="Puginier C."/>
            <person name="Libourel C."/>
            <person name="Otte J."/>
            <person name="Skaloud P."/>
            <person name="Haon M."/>
            <person name="Grisel S."/>
            <person name="Petersen M."/>
            <person name="Berrin J.G."/>
            <person name="Delaux P.M."/>
            <person name="Dal Grande F."/>
            <person name="Keller J."/>
        </authorList>
    </citation>
    <scope>NUCLEOTIDE SEQUENCE [LARGE SCALE GENOMIC DNA]</scope>
    <source>
        <strain evidence="8 9">SAG 216-7</strain>
    </source>
</reference>
<dbReference type="PROSITE" id="PS50089">
    <property type="entry name" value="ZF_RING_2"/>
    <property type="match status" value="1"/>
</dbReference>
<evidence type="ECO:0000256" key="1">
    <source>
        <dbReference type="ARBA" id="ARBA00022723"/>
    </source>
</evidence>
<dbReference type="SUPFAM" id="SSF57850">
    <property type="entry name" value="RING/U-box"/>
    <property type="match status" value="1"/>
</dbReference>
<evidence type="ECO:0000256" key="3">
    <source>
        <dbReference type="ARBA" id="ARBA00022833"/>
    </source>
</evidence>
<dbReference type="SMART" id="SM00184">
    <property type="entry name" value="RING"/>
    <property type="match status" value="1"/>
</dbReference>
<organism evidence="8 9">
    <name type="scientific">Coccomyxa subellipsoidea</name>
    <dbReference type="NCBI Taxonomy" id="248742"/>
    <lineage>
        <taxon>Eukaryota</taxon>
        <taxon>Viridiplantae</taxon>
        <taxon>Chlorophyta</taxon>
        <taxon>core chlorophytes</taxon>
        <taxon>Trebouxiophyceae</taxon>
        <taxon>Trebouxiophyceae incertae sedis</taxon>
        <taxon>Coccomyxaceae</taxon>
        <taxon>Coccomyxa</taxon>
    </lineage>
</organism>
<dbReference type="Gene3D" id="3.10.310.50">
    <property type="match status" value="1"/>
</dbReference>
<evidence type="ECO:0000256" key="4">
    <source>
        <dbReference type="PROSITE-ProRule" id="PRU00175"/>
    </source>
</evidence>
<evidence type="ECO:0000313" key="9">
    <source>
        <dbReference type="Proteomes" id="UP001491310"/>
    </source>
</evidence>
<accession>A0ABR2Z1G3</accession>
<feature type="region of interest" description="Disordered" evidence="5">
    <location>
        <begin position="205"/>
        <end position="243"/>
    </location>
</feature>
<keyword evidence="2 4" id="KW-0863">Zinc-finger</keyword>
<evidence type="ECO:0000313" key="8">
    <source>
        <dbReference type="EMBL" id="KAK9917768.1"/>
    </source>
</evidence>
<keyword evidence="6" id="KW-1133">Transmembrane helix</keyword>
<feature type="region of interest" description="Disordered" evidence="5">
    <location>
        <begin position="381"/>
        <end position="401"/>
    </location>
</feature>
<sequence length="401" mass="42631">MSSQQIKSSQRRAQTVNEGYQVAVALAKKIKVDRGADEGAAAESFAQKLMDTWGVGDATCKDGVVLFLSQEPRQVAIFAGEGSKGVLDGKRIQEVIGTMRPLLRSGRFGQAVEGAAVDIGIALAGARGGSNIWGYITSILFFGLFFTVLVTSCLQSHRQNRQKNECQRLLEKLKREQAIAAATHQYPAASCPVCLEDFDGSSERRGEAATAAPPAPPFSSMRAQGKDEAAEDSGDSRRDSDADLSRKLLDASLDRSGMSAAASCKPLVLPCGHTLCEMCISKWLKDHNTCPMCRTPLTGAGQPAAGEQSQRSVWDTNSVENELLFRLGSLQRLYPYIITADIAAAWAAQVRSGSALDWMEVRAEQLSSEARQAHAASGRFGASTDFGGGSSSGGAGASGSW</sequence>
<keyword evidence="6" id="KW-0812">Transmembrane</keyword>
<protein>
    <recommendedName>
        <fullName evidence="7">RING-type domain-containing protein</fullName>
    </recommendedName>
</protein>